<proteinExistence type="predicted"/>
<dbReference type="GO" id="GO:0032259">
    <property type="term" value="P:methylation"/>
    <property type="evidence" value="ECO:0007669"/>
    <property type="project" value="UniProtKB-KW"/>
</dbReference>
<evidence type="ECO:0000259" key="1">
    <source>
        <dbReference type="Pfam" id="PF13649"/>
    </source>
</evidence>
<dbReference type="EMBL" id="JBHSFN010000022">
    <property type="protein sequence ID" value="MFC4590300.1"/>
    <property type="molecule type" value="Genomic_DNA"/>
</dbReference>
<name>A0ABV9EPG2_9ACTN</name>
<accession>A0ABV9EPG2</accession>
<dbReference type="RefSeq" id="WP_262847369.1">
    <property type="nucleotide sequence ID" value="NZ_JANZYP010000062.1"/>
</dbReference>
<dbReference type="Pfam" id="PF13649">
    <property type="entry name" value="Methyltransf_25"/>
    <property type="match status" value="1"/>
</dbReference>
<dbReference type="Gene3D" id="3.40.50.150">
    <property type="entry name" value="Vaccinia Virus protein VP39"/>
    <property type="match status" value="1"/>
</dbReference>
<comment type="caution">
    <text evidence="2">The sequence shown here is derived from an EMBL/GenBank/DDBJ whole genome shotgun (WGS) entry which is preliminary data.</text>
</comment>
<protein>
    <submittedName>
        <fullName evidence="2">Methyltransferase domain-containing protein</fullName>
    </submittedName>
</protein>
<keyword evidence="2" id="KW-0489">Methyltransferase</keyword>
<gene>
    <name evidence="2" type="ORF">ACFO8L_29700</name>
</gene>
<keyword evidence="3" id="KW-1185">Reference proteome</keyword>
<organism evidence="2 3">
    <name type="scientific">Sphaerisporangium corydalis</name>
    <dbReference type="NCBI Taxonomy" id="1441875"/>
    <lineage>
        <taxon>Bacteria</taxon>
        <taxon>Bacillati</taxon>
        <taxon>Actinomycetota</taxon>
        <taxon>Actinomycetes</taxon>
        <taxon>Streptosporangiales</taxon>
        <taxon>Streptosporangiaceae</taxon>
        <taxon>Sphaerisporangium</taxon>
    </lineage>
</organism>
<sequence>MPNAMKSLNRKIALARRHGADRVAIALAGKALQFPLMMVFGGTRWHLRGYHTTNYKKVAVAMAGTVAAPAGVVAEVGCGLGDILTRVEARHRLGFDIDRGVIAWARFLRRFGRSRAEFAVGSFDALARSEHEAIDLLIMTGWFHYMPDDWIRDQMRSLLAVKRVRHLLVDEFPDQRGRIERLFDELALQVDRRHDWQDDKFLFLYRCGD</sequence>
<keyword evidence="2" id="KW-0808">Transferase</keyword>
<evidence type="ECO:0000313" key="2">
    <source>
        <dbReference type="EMBL" id="MFC4590300.1"/>
    </source>
</evidence>
<dbReference type="InterPro" id="IPR041698">
    <property type="entry name" value="Methyltransf_25"/>
</dbReference>
<feature type="domain" description="Methyltransferase" evidence="1">
    <location>
        <begin position="73"/>
        <end position="159"/>
    </location>
</feature>
<dbReference type="GO" id="GO:0008168">
    <property type="term" value="F:methyltransferase activity"/>
    <property type="evidence" value="ECO:0007669"/>
    <property type="project" value="UniProtKB-KW"/>
</dbReference>
<dbReference type="CDD" id="cd02440">
    <property type="entry name" value="AdoMet_MTases"/>
    <property type="match status" value="1"/>
</dbReference>
<evidence type="ECO:0000313" key="3">
    <source>
        <dbReference type="Proteomes" id="UP001595891"/>
    </source>
</evidence>
<dbReference type="InterPro" id="IPR029063">
    <property type="entry name" value="SAM-dependent_MTases_sf"/>
</dbReference>
<dbReference type="SUPFAM" id="SSF53335">
    <property type="entry name" value="S-adenosyl-L-methionine-dependent methyltransferases"/>
    <property type="match status" value="1"/>
</dbReference>
<dbReference type="Proteomes" id="UP001595891">
    <property type="component" value="Unassembled WGS sequence"/>
</dbReference>
<reference evidence="3" key="1">
    <citation type="journal article" date="2019" name="Int. J. Syst. Evol. Microbiol.">
        <title>The Global Catalogue of Microorganisms (GCM) 10K type strain sequencing project: providing services to taxonomists for standard genome sequencing and annotation.</title>
        <authorList>
            <consortium name="The Broad Institute Genomics Platform"/>
            <consortium name="The Broad Institute Genome Sequencing Center for Infectious Disease"/>
            <person name="Wu L."/>
            <person name="Ma J."/>
        </authorList>
    </citation>
    <scope>NUCLEOTIDE SEQUENCE [LARGE SCALE GENOMIC DNA]</scope>
    <source>
        <strain evidence="3">CCUG 49560</strain>
    </source>
</reference>